<keyword evidence="2" id="KW-0812">Transmembrane</keyword>
<evidence type="ECO:0000259" key="4">
    <source>
        <dbReference type="Pfam" id="PF14257"/>
    </source>
</evidence>
<feature type="region of interest" description="Disordered" evidence="1">
    <location>
        <begin position="31"/>
        <end position="70"/>
    </location>
</feature>
<dbReference type="Proteomes" id="UP001214441">
    <property type="component" value="Unassembled WGS sequence"/>
</dbReference>
<keyword evidence="3" id="KW-0732">Signal</keyword>
<proteinExistence type="predicted"/>
<keyword evidence="2" id="KW-0472">Membrane</keyword>
<dbReference type="PROSITE" id="PS51257">
    <property type="entry name" value="PROKAR_LIPOPROTEIN"/>
    <property type="match status" value="1"/>
</dbReference>
<evidence type="ECO:0000313" key="5">
    <source>
        <dbReference type="EMBL" id="MDJ1132108.1"/>
    </source>
</evidence>
<evidence type="ECO:0000256" key="2">
    <source>
        <dbReference type="SAM" id="Phobius"/>
    </source>
</evidence>
<evidence type="ECO:0000256" key="3">
    <source>
        <dbReference type="SAM" id="SignalP"/>
    </source>
</evidence>
<evidence type="ECO:0000313" key="6">
    <source>
        <dbReference type="Proteomes" id="UP001214441"/>
    </source>
</evidence>
<dbReference type="RefSeq" id="WP_274042418.1">
    <property type="nucleotide sequence ID" value="NZ_JANCPR020000007.1"/>
</dbReference>
<evidence type="ECO:0000256" key="1">
    <source>
        <dbReference type="SAM" id="MobiDB-lite"/>
    </source>
</evidence>
<feature type="chain" id="PRO_5045918563" evidence="3">
    <location>
        <begin position="27"/>
        <end position="309"/>
    </location>
</feature>
<dbReference type="Pfam" id="PF14257">
    <property type="entry name" value="DUF4349"/>
    <property type="match status" value="1"/>
</dbReference>
<accession>A0ABT6ZSS0</accession>
<feature type="signal peptide" evidence="3">
    <location>
        <begin position="1"/>
        <end position="26"/>
    </location>
</feature>
<name>A0ABT6ZSS0_9ACTN</name>
<feature type="transmembrane region" description="Helical" evidence="2">
    <location>
        <begin position="256"/>
        <end position="282"/>
    </location>
</feature>
<dbReference type="EMBL" id="JANCPR020000007">
    <property type="protein sequence ID" value="MDJ1132108.1"/>
    <property type="molecule type" value="Genomic_DNA"/>
</dbReference>
<organism evidence="5 6">
    <name type="scientific">Streptomyces iconiensis</name>
    <dbReference type="NCBI Taxonomy" id="1384038"/>
    <lineage>
        <taxon>Bacteria</taxon>
        <taxon>Bacillati</taxon>
        <taxon>Actinomycetota</taxon>
        <taxon>Actinomycetes</taxon>
        <taxon>Kitasatosporales</taxon>
        <taxon>Streptomycetaceae</taxon>
        <taxon>Streptomyces</taxon>
    </lineage>
</organism>
<gene>
    <name evidence="5" type="ORF">NMN56_009120</name>
</gene>
<comment type="caution">
    <text evidence="5">The sequence shown here is derived from an EMBL/GenBank/DDBJ whole genome shotgun (WGS) entry which is preliminary data.</text>
</comment>
<feature type="domain" description="DUF4349" evidence="4">
    <location>
        <begin position="75"/>
        <end position="281"/>
    </location>
</feature>
<keyword evidence="2" id="KW-1133">Transmembrane helix</keyword>
<dbReference type="InterPro" id="IPR025645">
    <property type="entry name" value="DUF4349"/>
</dbReference>
<sequence length="309" mass="32843">MRVHRSALRVHVALAGVLLVPALLLTGCTGTQDTDGSASRGGSKAEAKADVEDGAPGGTGGKSKGASAPRLTASHVIRTASLTVQVKDVPKALDRTRGTVEAADGYIGKETTTRNEKGRERTRVVLRVPVGKYEKVLDDLEGTGRLVDRDTKAKDVTEQAVDVESRIKTQRASVARIRELMDDATKLGDVVKLEGELSSRQADLESLLSRRASLKDRTDFATITLSLSEKPAGETDGDDPGFTDALAGGWNAFLTMLLWVAVALGAVLPFAAAAALLVTLWLRVARPWLRRRTTPETTTAPASAQTPDP</sequence>
<protein>
    <submittedName>
        <fullName evidence="5">DUF4349 domain-containing protein</fullName>
    </submittedName>
</protein>
<reference evidence="5 6" key="1">
    <citation type="submission" date="2023-05" db="EMBL/GenBank/DDBJ databases">
        <title>Streptantibioticus silvisoli sp. nov., acidotolerant actinomycetes 1 from pine litter.</title>
        <authorList>
            <person name="Swiecimska M."/>
            <person name="Golinska P."/>
            <person name="Sangal V."/>
            <person name="Wachnowicz B."/>
            <person name="Goodfellow M."/>
        </authorList>
    </citation>
    <scope>NUCLEOTIDE SEQUENCE [LARGE SCALE GENOMIC DNA]</scope>
    <source>
        <strain evidence="5 6">DSM 42109</strain>
    </source>
</reference>
<keyword evidence="6" id="KW-1185">Reference proteome</keyword>